<gene>
    <name evidence="3" type="ORF">PYX00_001736</name>
</gene>
<dbReference type="PANTHER" id="PTHR31017">
    <property type="entry name" value="LATE SECRETORY PATHWAY PROTEIN AVL9-RELATED"/>
    <property type="match status" value="1"/>
</dbReference>
<protein>
    <recommendedName>
        <fullName evidence="2">UDENN domain-containing protein</fullName>
    </recommendedName>
</protein>
<dbReference type="InterPro" id="IPR051731">
    <property type="entry name" value="DENND11/AVL9_GEFs"/>
</dbReference>
<evidence type="ECO:0000259" key="2">
    <source>
        <dbReference type="PROSITE" id="PS50211"/>
    </source>
</evidence>
<feature type="domain" description="UDENN" evidence="2">
    <location>
        <begin position="1"/>
        <end position="354"/>
    </location>
</feature>
<dbReference type="Pfam" id="PF09794">
    <property type="entry name" value="Avl9"/>
    <property type="match status" value="1"/>
</dbReference>
<dbReference type="InterPro" id="IPR018307">
    <property type="entry name" value="ABL9/DENND6_dom"/>
</dbReference>
<dbReference type="EMBL" id="JARGDH010000001">
    <property type="protein sequence ID" value="KAL0280455.1"/>
    <property type="molecule type" value="Genomic_DNA"/>
</dbReference>
<dbReference type="AlphaFoldDB" id="A0AAW2IE88"/>
<dbReference type="PANTHER" id="PTHR31017:SF1">
    <property type="entry name" value="LATE SECRETORY PATHWAY PROTEIN AVL9 HOMOLOG"/>
    <property type="match status" value="1"/>
</dbReference>
<comment type="caution">
    <text evidence="3">The sequence shown here is derived from an EMBL/GenBank/DDBJ whole genome shotgun (WGS) entry which is preliminary data.</text>
</comment>
<comment type="similarity">
    <text evidence="1">Belongs to the AVL9 family.</text>
</comment>
<sequence length="545" mass="61665">MPDGAHNYEHDAVYFHLPSLNGGDNTIFGVSCFQQIPIEKVKKRTTDMTRGTVQKAVCILSTLPLFGYIQIKMELVTAAFFDEGDFSNVSLLKDAFHHLNDCLNNSHSQHLFDGLSVRDLVLKFRHRVLLLFKLMLLERRVVFFHSPVKPLCCTLLSLISLHPGLLEKGLFKSFSSKKSSSSPEKEVEEKVITKSESFVTESQIESVEASKTNGKDENTTTPCLENNVEVISNEDRCNDQTVNDNDNIKEDCVNGYFIENYFDEIKSVETLEVECSGIPNNFDLLPGGGSNINHDIKYFENLNIEDYGLPLSIFTEGNLCLPYISISYLDFLTNPEVVGFHGGAANLLFKQKKQIIDVLVELESSKIETSCPELRRQLFLTTEDLRFGERLIRGVIDPSSCEADFPANYTNEEWIRMQFTIYMLSLLRTSLMEEGSKELDQFNVHFINAWKKTKNYQNWLKQEHKSIWELNPGHPFVGNLSVSDVRLRFSQAITNTESGRRINQAVTSTGKAVGGAIVHARGALTHWWNTLTTPEAKPARALNNI</sequence>
<evidence type="ECO:0000256" key="1">
    <source>
        <dbReference type="ARBA" id="ARBA00038178"/>
    </source>
</evidence>
<proteinExistence type="inferred from homology"/>
<dbReference type="GO" id="GO:0005737">
    <property type="term" value="C:cytoplasm"/>
    <property type="evidence" value="ECO:0007669"/>
    <property type="project" value="TreeGrafter"/>
</dbReference>
<accession>A0AAW2IE88</accession>
<evidence type="ECO:0000313" key="3">
    <source>
        <dbReference type="EMBL" id="KAL0280455.1"/>
    </source>
</evidence>
<organism evidence="3">
    <name type="scientific">Menopon gallinae</name>
    <name type="common">poultry shaft louse</name>
    <dbReference type="NCBI Taxonomy" id="328185"/>
    <lineage>
        <taxon>Eukaryota</taxon>
        <taxon>Metazoa</taxon>
        <taxon>Ecdysozoa</taxon>
        <taxon>Arthropoda</taxon>
        <taxon>Hexapoda</taxon>
        <taxon>Insecta</taxon>
        <taxon>Pterygota</taxon>
        <taxon>Neoptera</taxon>
        <taxon>Paraneoptera</taxon>
        <taxon>Psocodea</taxon>
        <taxon>Troctomorpha</taxon>
        <taxon>Phthiraptera</taxon>
        <taxon>Amblycera</taxon>
        <taxon>Menoponidae</taxon>
        <taxon>Menopon</taxon>
    </lineage>
</organism>
<dbReference type="PROSITE" id="PS50211">
    <property type="entry name" value="DENN"/>
    <property type="match status" value="1"/>
</dbReference>
<reference evidence="3" key="1">
    <citation type="journal article" date="2024" name="Gigascience">
        <title>Chromosome-level genome of the poultry shaft louse Menopon gallinae provides insight into the host-switching and adaptive evolution of parasitic lice.</title>
        <authorList>
            <person name="Xu Y."/>
            <person name="Ma L."/>
            <person name="Liu S."/>
            <person name="Liang Y."/>
            <person name="Liu Q."/>
            <person name="He Z."/>
            <person name="Tian L."/>
            <person name="Duan Y."/>
            <person name="Cai W."/>
            <person name="Li H."/>
            <person name="Song F."/>
        </authorList>
    </citation>
    <scope>NUCLEOTIDE SEQUENCE</scope>
    <source>
        <strain evidence="3">Cailab_2023a</strain>
    </source>
</reference>
<dbReference type="InterPro" id="IPR037516">
    <property type="entry name" value="Tripartite_DENN"/>
</dbReference>
<name>A0AAW2IE88_9NEOP</name>